<protein>
    <recommendedName>
        <fullName evidence="4">MBD domain-containing protein</fullName>
    </recommendedName>
</protein>
<evidence type="ECO:0000256" key="1">
    <source>
        <dbReference type="SAM" id="MobiDB-lite"/>
    </source>
</evidence>
<dbReference type="OrthoDB" id="10451958at2759"/>
<organism evidence="2 3">
    <name type="scientific">Trichonephila inaurata madagascariensis</name>
    <dbReference type="NCBI Taxonomy" id="2747483"/>
    <lineage>
        <taxon>Eukaryota</taxon>
        <taxon>Metazoa</taxon>
        <taxon>Ecdysozoa</taxon>
        <taxon>Arthropoda</taxon>
        <taxon>Chelicerata</taxon>
        <taxon>Arachnida</taxon>
        <taxon>Araneae</taxon>
        <taxon>Araneomorphae</taxon>
        <taxon>Entelegynae</taxon>
        <taxon>Araneoidea</taxon>
        <taxon>Nephilidae</taxon>
        <taxon>Trichonephila</taxon>
        <taxon>Trichonephila inaurata</taxon>
    </lineage>
</organism>
<evidence type="ECO:0000313" key="3">
    <source>
        <dbReference type="Proteomes" id="UP000886998"/>
    </source>
</evidence>
<evidence type="ECO:0008006" key="4">
    <source>
        <dbReference type="Google" id="ProtNLM"/>
    </source>
</evidence>
<sequence length="83" mass="9393">MVENGDDVDEDETVNNIPVSLPKNSDSETENEDLGKADSSIAPVKTTWKCVVVPRAYGSTNNIYYYEVGKTQRLRFCNEIKKY</sequence>
<dbReference type="Proteomes" id="UP000886998">
    <property type="component" value="Unassembled WGS sequence"/>
</dbReference>
<dbReference type="AlphaFoldDB" id="A0A8X6XFU7"/>
<feature type="region of interest" description="Disordered" evidence="1">
    <location>
        <begin position="1"/>
        <end position="38"/>
    </location>
</feature>
<accession>A0A8X6XFU7</accession>
<proteinExistence type="predicted"/>
<comment type="caution">
    <text evidence="2">The sequence shown here is derived from an EMBL/GenBank/DDBJ whole genome shotgun (WGS) entry which is preliminary data.</text>
</comment>
<feature type="compositionally biased region" description="Acidic residues" evidence="1">
    <location>
        <begin position="1"/>
        <end position="13"/>
    </location>
</feature>
<evidence type="ECO:0000313" key="2">
    <source>
        <dbReference type="EMBL" id="GFY52528.1"/>
    </source>
</evidence>
<name>A0A8X6XFU7_9ARAC</name>
<gene>
    <name evidence="2" type="ORF">TNIN_58611</name>
</gene>
<reference evidence="2" key="1">
    <citation type="submission" date="2020-08" db="EMBL/GenBank/DDBJ databases">
        <title>Multicomponent nature underlies the extraordinary mechanical properties of spider dragline silk.</title>
        <authorList>
            <person name="Kono N."/>
            <person name="Nakamura H."/>
            <person name="Mori M."/>
            <person name="Yoshida Y."/>
            <person name="Ohtoshi R."/>
            <person name="Malay A.D."/>
            <person name="Moran D.A.P."/>
            <person name="Tomita M."/>
            <person name="Numata K."/>
            <person name="Arakawa K."/>
        </authorList>
    </citation>
    <scope>NUCLEOTIDE SEQUENCE</scope>
</reference>
<dbReference type="EMBL" id="BMAV01008731">
    <property type="protein sequence ID" value="GFY52528.1"/>
    <property type="molecule type" value="Genomic_DNA"/>
</dbReference>
<feature type="compositionally biased region" description="Polar residues" evidence="1">
    <location>
        <begin position="14"/>
        <end position="24"/>
    </location>
</feature>
<keyword evidence="3" id="KW-1185">Reference proteome</keyword>